<sequence>MSQPIYEKVRVDTRNVFVEKNLTPATLTSHSGAERIHFDSNQSENASGAYSWRQTSHNEITKHRDQRVETSTRVNPSSNLRGTTHQPVSTPMDIPRSESGHLLASSDQTQLLDWDVQWPFYGEGLPDVNLGWTLDFLSNDASTHSPLDFMHGPEEVNVSIQLDDSTPYLGGNEYLRRIGPAGTHGDEPRGGQPRIEPRETSGSAAYVDPDECNNAVVINPAGLTPNVSLSCESHMLMMETVTAPLLEGFCSDKGQCAQTFPPLPVVSYFLQLFFVHVQPRFPVLHIPTFNPNNSSPNLLLAMAIVGSTYSESNQSKFALTYLARTRTSIKLMQERDQSYVRLNTFYVSMSLKLIDLLPQLCSSENLFAFLLVSFSAMWLGQKAAYERAECDRGELAVYCRRGQLLDCRMKPKTSPQLPSRSNRNRLEEAWMKWIIVEQKKRLGLCIYLLDCQMAAVFQRQPYISKAETVNASLPCSETFWNALTAWAWKALLGPAEIPPSTYFLTTLTTILLHHEIPGVLPFPALDEFCKTLFAYVLHTHVFEWRQTICMLNPTGLFTSPISLAPENIGSSLQERRNWLECCLRNWASWYGDGNQADPTDRRSKSSSGILIHHLADLGLHLNFSDLHIVAGRSGSDADIGLAVQSLRNWLQGERVQKIFACNSQMLDAANEAIAAGDAQRSGYELAISLFMGGLTSWAMSRFGSHDLTTAHLSASANSGVPRTGRDSVENRGHFSAEESPQAVNLLFDQVAGARDGLHAIRCVRLAVSFGEILDRLLIEPVD</sequence>
<feature type="region of interest" description="Disordered" evidence="7">
    <location>
        <begin position="713"/>
        <end position="734"/>
    </location>
</feature>
<evidence type="ECO:0000259" key="8">
    <source>
        <dbReference type="Pfam" id="PF04082"/>
    </source>
</evidence>
<organism evidence="9 10">
    <name type="scientific">Penicillium brasilianum</name>
    <dbReference type="NCBI Taxonomy" id="104259"/>
    <lineage>
        <taxon>Eukaryota</taxon>
        <taxon>Fungi</taxon>
        <taxon>Dikarya</taxon>
        <taxon>Ascomycota</taxon>
        <taxon>Pezizomycotina</taxon>
        <taxon>Eurotiomycetes</taxon>
        <taxon>Eurotiomycetidae</taxon>
        <taxon>Eurotiales</taxon>
        <taxon>Aspergillaceae</taxon>
        <taxon>Penicillium</taxon>
    </lineage>
</organism>
<keyword evidence="4" id="KW-0863">Zinc-finger</keyword>
<accession>A0A1S9RLZ7</accession>
<evidence type="ECO:0000256" key="4">
    <source>
        <dbReference type="ARBA" id="ARBA00022771"/>
    </source>
</evidence>
<feature type="compositionally biased region" description="Polar residues" evidence="7">
    <location>
        <begin position="42"/>
        <end position="58"/>
    </location>
</feature>
<evidence type="ECO:0000256" key="1">
    <source>
        <dbReference type="ARBA" id="ARBA00004123"/>
    </source>
</evidence>
<evidence type="ECO:0000256" key="3">
    <source>
        <dbReference type="ARBA" id="ARBA00022737"/>
    </source>
</evidence>
<evidence type="ECO:0000256" key="5">
    <source>
        <dbReference type="ARBA" id="ARBA00022833"/>
    </source>
</evidence>
<evidence type="ECO:0000256" key="6">
    <source>
        <dbReference type="ARBA" id="ARBA00023242"/>
    </source>
</evidence>
<evidence type="ECO:0000313" key="9">
    <source>
        <dbReference type="EMBL" id="OOQ86554.1"/>
    </source>
</evidence>
<dbReference type="PANTHER" id="PTHR40626:SF35">
    <property type="entry name" value="FINGER DOMAIN PROTEIN, PUTATIVE-RELATED"/>
    <property type="match status" value="1"/>
</dbReference>
<dbReference type="GO" id="GO:0008270">
    <property type="term" value="F:zinc ion binding"/>
    <property type="evidence" value="ECO:0007669"/>
    <property type="project" value="UniProtKB-KW"/>
</dbReference>
<dbReference type="CDD" id="cd12148">
    <property type="entry name" value="fungal_TF_MHR"/>
    <property type="match status" value="1"/>
</dbReference>
<dbReference type="InterPro" id="IPR007219">
    <property type="entry name" value="XnlR_reg_dom"/>
</dbReference>
<feature type="compositionally biased region" description="Polar residues" evidence="7">
    <location>
        <begin position="71"/>
        <end position="89"/>
    </location>
</feature>
<keyword evidence="3" id="KW-0677">Repeat</keyword>
<keyword evidence="6" id="KW-0539">Nucleus</keyword>
<dbReference type="GO" id="GO:0000981">
    <property type="term" value="F:DNA-binding transcription factor activity, RNA polymerase II-specific"/>
    <property type="evidence" value="ECO:0007669"/>
    <property type="project" value="InterPro"/>
</dbReference>
<dbReference type="GO" id="GO:0005634">
    <property type="term" value="C:nucleus"/>
    <property type="evidence" value="ECO:0007669"/>
    <property type="project" value="UniProtKB-SubCell"/>
</dbReference>
<keyword evidence="2" id="KW-0479">Metal-binding</keyword>
<dbReference type="GO" id="GO:0000785">
    <property type="term" value="C:chromatin"/>
    <property type="evidence" value="ECO:0007669"/>
    <property type="project" value="TreeGrafter"/>
</dbReference>
<dbReference type="GO" id="GO:0000978">
    <property type="term" value="F:RNA polymerase II cis-regulatory region sequence-specific DNA binding"/>
    <property type="evidence" value="ECO:0007669"/>
    <property type="project" value="InterPro"/>
</dbReference>
<feature type="compositionally biased region" description="Basic and acidic residues" evidence="7">
    <location>
        <begin position="59"/>
        <end position="70"/>
    </location>
</feature>
<evidence type="ECO:0000256" key="7">
    <source>
        <dbReference type="SAM" id="MobiDB-lite"/>
    </source>
</evidence>
<proteinExistence type="predicted"/>
<feature type="compositionally biased region" description="Basic and acidic residues" evidence="7">
    <location>
        <begin position="184"/>
        <end position="199"/>
    </location>
</feature>
<evidence type="ECO:0000313" key="10">
    <source>
        <dbReference type="Proteomes" id="UP000190744"/>
    </source>
</evidence>
<dbReference type="Proteomes" id="UP000190744">
    <property type="component" value="Unassembled WGS sequence"/>
</dbReference>
<protein>
    <recommendedName>
        <fullName evidence="8">Xylanolytic transcriptional activator regulatory domain-containing protein</fullName>
    </recommendedName>
</protein>
<feature type="region of interest" description="Disordered" evidence="7">
    <location>
        <begin position="42"/>
        <end position="90"/>
    </location>
</feature>
<dbReference type="Pfam" id="PF04082">
    <property type="entry name" value="Fungal_trans"/>
    <property type="match status" value="1"/>
</dbReference>
<feature type="domain" description="Xylanolytic transcriptional activator regulatory" evidence="8">
    <location>
        <begin position="270"/>
        <end position="513"/>
    </location>
</feature>
<dbReference type="AlphaFoldDB" id="A0A1S9RLZ7"/>
<dbReference type="InterPro" id="IPR051059">
    <property type="entry name" value="VerF-like"/>
</dbReference>
<comment type="subcellular location">
    <subcellularLocation>
        <location evidence="1">Nucleus</location>
    </subcellularLocation>
</comment>
<comment type="caution">
    <text evidence="9">The sequence shown here is derived from an EMBL/GenBank/DDBJ whole genome shotgun (WGS) entry which is preliminary data.</text>
</comment>
<feature type="region of interest" description="Disordered" evidence="7">
    <location>
        <begin position="178"/>
        <end position="203"/>
    </location>
</feature>
<gene>
    <name evidence="9" type="ORF">PEBR_20815</name>
</gene>
<reference evidence="10" key="1">
    <citation type="submission" date="2015-09" db="EMBL/GenBank/DDBJ databases">
        <authorList>
            <person name="Fill T.P."/>
            <person name="Baretta J.F."/>
            <person name="de Almeida L.G."/>
            <person name="Rocha M."/>
            <person name="de Souza D.H."/>
            <person name="Malavazi I."/>
            <person name="Cerdeira L.T."/>
            <person name="Hong H."/>
            <person name="Samborskyy M."/>
            <person name="de Vasconcelos A.T."/>
            <person name="Leadlay P."/>
            <person name="Rodrigues-Filho E."/>
        </authorList>
    </citation>
    <scope>NUCLEOTIDE SEQUENCE [LARGE SCALE GENOMIC DNA]</scope>
    <source>
        <strain evidence="10">LaBioMMi 136</strain>
    </source>
</reference>
<dbReference type="PANTHER" id="PTHR40626">
    <property type="entry name" value="MIP31509P"/>
    <property type="match status" value="1"/>
</dbReference>
<feature type="compositionally biased region" description="Basic and acidic residues" evidence="7">
    <location>
        <begin position="723"/>
        <end position="734"/>
    </location>
</feature>
<name>A0A1S9RLZ7_PENBI</name>
<evidence type="ECO:0000256" key="2">
    <source>
        <dbReference type="ARBA" id="ARBA00022723"/>
    </source>
</evidence>
<dbReference type="GO" id="GO:0006351">
    <property type="term" value="P:DNA-templated transcription"/>
    <property type="evidence" value="ECO:0007669"/>
    <property type="project" value="InterPro"/>
</dbReference>
<keyword evidence="5" id="KW-0862">Zinc</keyword>
<dbReference type="EMBL" id="LJBN01000137">
    <property type="protein sequence ID" value="OOQ86554.1"/>
    <property type="molecule type" value="Genomic_DNA"/>
</dbReference>